<organism evidence="1 2">
    <name type="scientific">Thermobifida fusca TM51</name>
    <dbReference type="NCBI Taxonomy" id="1169414"/>
    <lineage>
        <taxon>Bacteria</taxon>
        <taxon>Bacillati</taxon>
        <taxon>Actinomycetota</taxon>
        <taxon>Actinomycetes</taxon>
        <taxon>Streptosporangiales</taxon>
        <taxon>Nocardiopsidaceae</taxon>
        <taxon>Thermobifida</taxon>
    </lineage>
</organism>
<evidence type="ECO:0008006" key="3">
    <source>
        <dbReference type="Google" id="ProtNLM"/>
    </source>
</evidence>
<gene>
    <name evidence="1" type="ORF">TM51_03852</name>
</gene>
<dbReference type="EMBL" id="AOSG01000018">
    <property type="protein sequence ID" value="EOR72248.1"/>
    <property type="molecule type" value="Genomic_DNA"/>
</dbReference>
<sequence>MPDYEFIFVVDGITLDDHAAVNALTDELDAVLSCSHGVHRMTVSGSGPDAVTAAGSVVARARALVPGMRILRLDPDLVGVSDIAERTGRSRQNVTQWIHGQRRDGVPFPAPEGTVGRSLVWLWSDVNAWLRGIGLDDGEDRPTRDEATEINWLLRHGVPPVHVNVDVDFDVLPGREDTQRIAALLVEHARMTPRFIEYLLRHPQVRDARGRSTVVVCSPEHLAADVFARLRAYGRPVVVATITTGVFAQVISASRRPGSTPVELPPGATVRDWIGLIALYPDREFSVGSDDLGAIGESDPLEFASR</sequence>
<reference evidence="1 2" key="1">
    <citation type="journal article" date="2013" name="Genome Announc.">
        <title>Draft Genome Sequence of the Lignocellulose Decomposer Thermobifida fusca Strain TM51.</title>
        <authorList>
            <person name="Toth A."/>
            <person name="Barna T."/>
            <person name="Nagy I."/>
            <person name="Horvath B."/>
            <person name="Nagy I."/>
            <person name="Tancsics A."/>
            <person name="Kriszt B."/>
            <person name="Baka E."/>
            <person name="Fekete C."/>
            <person name="Kukolya J."/>
        </authorList>
    </citation>
    <scope>NUCLEOTIDE SEQUENCE [LARGE SCALE GENOMIC DNA]</scope>
    <source>
        <strain evidence="1 2">TM51</strain>
    </source>
</reference>
<keyword evidence="2" id="KW-1185">Reference proteome</keyword>
<evidence type="ECO:0000313" key="2">
    <source>
        <dbReference type="Proteomes" id="UP000014184"/>
    </source>
</evidence>
<proteinExistence type="predicted"/>
<dbReference type="RefSeq" id="WP_011291146.1">
    <property type="nucleotide sequence ID" value="NZ_AOSG01000018.1"/>
</dbReference>
<comment type="caution">
    <text evidence="1">The sequence shown here is derived from an EMBL/GenBank/DDBJ whole genome shotgun (WGS) entry which is preliminary data.</text>
</comment>
<protein>
    <recommendedName>
        <fullName evidence="3">DNA-binding protein</fullName>
    </recommendedName>
</protein>
<name>A0A9P2TCP1_THEFU</name>
<dbReference type="Proteomes" id="UP000014184">
    <property type="component" value="Unassembled WGS sequence"/>
</dbReference>
<dbReference type="AlphaFoldDB" id="A0A9P2TCP1"/>
<evidence type="ECO:0000313" key="1">
    <source>
        <dbReference type="EMBL" id="EOR72248.1"/>
    </source>
</evidence>
<accession>A0A9P2TCP1</accession>